<evidence type="ECO:0000256" key="11">
    <source>
        <dbReference type="ARBA" id="ARBA00047273"/>
    </source>
</evidence>
<dbReference type="Proteomes" id="UP001642483">
    <property type="component" value="Unassembled WGS sequence"/>
</dbReference>
<comment type="subcellular location">
    <subcellularLocation>
        <location evidence="1">Endoplasmic reticulum</location>
    </subcellularLocation>
</comment>
<dbReference type="CDD" id="cd11296">
    <property type="entry name" value="O-FucT_like"/>
    <property type="match status" value="1"/>
</dbReference>
<comment type="catalytic activity">
    <reaction evidence="12">
        <text>L-seryl-[protein] + GDP-beta-L-fucose = 3-O-(alpha-L-fucosyl)-L-seryl-[protein] + GDP + H(+)</text>
        <dbReference type="Rhea" id="RHEA:63644"/>
        <dbReference type="Rhea" id="RHEA-COMP:9863"/>
        <dbReference type="Rhea" id="RHEA-COMP:17914"/>
        <dbReference type="ChEBI" id="CHEBI:15378"/>
        <dbReference type="ChEBI" id="CHEBI:29999"/>
        <dbReference type="ChEBI" id="CHEBI:57273"/>
        <dbReference type="ChEBI" id="CHEBI:58189"/>
        <dbReference type="ChEBI" id="CHEBI:189632"/>
        <dbReference type="EC" id="2.4.1.221"/>
    </reaction>
    <physiologicalReaction direction="left-to-right" evidence="12">
        <dbReference type="Rhea" id="RHEA:63645"/>
    </physiologicalReaction>
</comment>
<sequence length="497" mass="57698">MLYRFAFIVFVLGIFSTVITLQKTSQYRFVNDELFSKLYNGWTGSKSKLMLTRLQRTFSLTDKSYTLPHTQAYTESSLLDQYYKNLFESRDFSYGRRRKLATKNLLIPILYYNMGPNNLFRIFKETISIALSMNRTLVVPPFHHHPRMENLQENDMSDEETMDVAIFDQTYTSAIETEPEKTIDLRALRYLMPTVDIKEYYRKCGEKITTVLTCGLIAGKREEGLEHFKQVLKLTVGRIHRVDNFRDVVEDSNRKPHLSDAIHETRNEHCVGLALGAGCLGSRQSWSSYWRHFSSYVRRPSKIKESVLAKQFVEKIFHGKPFLAIHWRYDNEDWQDMCKASRPSSVRQMNKAMCDMANELVTNATSVDFIAKKLLAYATVKNIEYIYFAAPPQMTLTLKRLKWKLPNVYIVSDVLKFATINDLMIDVFDNNFSTSFVEQEICYLGAEFLGSPLSSWTQTVMLDRVSEGRGEYGSVLDVIFNDSNAFPKLTWYFPEGT</sequence>
<comment type="pathway">
    <text evidence="2">Protein modification; protein glycosylation.</text>
</comment>
<dbReference type="InterPro" id="IPR019378">
    <property type="entry name" value="GDP-Fuc_O-FucTrfase"/>
</dbReference>
<reference evidence="13 14" key="1">
    <citation type="submission" date="2024-02" db="EMBL/GenBank/DDBJ databases">
        <authorList>
            <person name="Daric V."/>
            <person name="Darras S."/>
        </authorList>
    </citation>
    <scope>NUCLEOTIDE SEQUENCE [LARGE SCALE GENOMIC DNA]</scope>
</reference>
<name>A0ABP0F823_CLALP</name>
<evidence type="ECO:0000256" key="2">
    <source>
        <dbReference type="ARBA" id="ARBA00004922"/>
    </source>
</evidence>
<evidence type="ECO:0000256" key="7">
    <source>
        <dbReference type="ARBA" id="ARBA00023277"/>
    </source>
</evidence>
<proteinExistence type="inferred from homology"/>
<keyword evidence="6" id="KW-0294">Fucose metabolism</keyword>
<evidence type="ECO:0000256" key="6">
    <source>
        <dbReference type="ARBA" id="ARBA00023253"/>
    </source>
</evidence>
<evidence type="ECO:0000256" key="4">
    <source>
        <dbReference type="ARBA" id="ARBA00022679"/>
    </source>
</evidence>
<accession>A0ABP0F823</accession>
<evidence type="ECO:0000256" key="8">
    <source>
        <dbReference type="ARBA" id="ARBA00025803"/>
    </source>
</evidence>
<evidence type="ECO:0000313" key="14">
    <source>
        <dbReference type="Proteomes" id="UP001642483"/>
    </source>
</evidence>
<comment type="catalytic activity">
    <reaction evidence="11">
        <text>L-threonyl-[protein] + GDP-beta-L-fucose = 3-O-(alpha-L-fucosyl)-L-threonyl-[protein] + GDP + H(+)</text>
        <dbReference type="Rhea" id="RHEA:70491"/>
        <dbReference type="Rhea" id="RHEA-COMP:11060"/>
        <dbReference type="Rhea" id="RHEA-COMP:17915"/>
        <dbReference type="ChEBI" id="CHEBI:15378"/>
        <dbReference type="ChEBI" id="CHEBI:30013"/>
        <dbReference type="ChEBI" id="CHEBI:57273"/>
        <dbReference type="ChEBI" id="CHEBI:58189"/>
        <dbReference type="ChEBI" id="CHEBI:189631"/>
        <dbReference type="EC" id="2.4.1.221"/>
    </reaction>
    <physiologicalReaction direction="left-to-right" evidence="11">
        <dbReference type="Rhea" id="RHEA:70492"/>
    </physiologicalReaction>
</comment>
<evidence type="ECO:0000256" key="10">
    <source>
        <dbReference type="ARBA" id="ARBA00033083"/>
    </source>
</evidence>
<organism evidence="13 14">
    <name type="scientific">Clavelina lepadiformis</name>
    <name type="common">Light-bulb sea squirt</name>
    <name type="synonym">Ascidia lepadiformis</name>
    <dbReference type="NCBI Taxonomy" id="159417"/>
    <lineage>
        <taxon>Eukaryota</taxon>
        <taxon>Metazoa</taxon>
        <taxon>Chordata</taxon>
        <taxon>Tunicata</taxon>
        <taxon>Ascidiacea</taxon>
        <taxon>Aplousobranchia</taxon>
        <taxon>Clavelinidae</taxon>
        <taxon>Clavelina</taxon>
    </lineage>
</organism>
<dbReference type="PANTHER" id="PTHR13398">
    <property type="entry name" value="GDP-FUCOSE PROTEIN O-FUCOSYLTRANSFERASE 2"/>
    <property type="match status" value="1"/>
</dbReference>
<dbReference type="Gene3D" id="3.40.50.11350">
    <property type="match status" value="1"/>
</dbReference>
<gene>
    <name evidence="13" type="ORF">CVLEPA_LOCUS5382</name>
</gene>
<dbReference type="EMBL" id="CAWYQH010000024">
    <property type="protein sequence ID" value="CAK8675852.1"/>
    <property type="molecule type" value="Genomic_DNA"/>
</dbReference>
<dbReference type="EC" id="2.4.1.221" evidence="3"/>
<comment type="similarity">
    <text evidence="8">Belongs to the glycosyltransferase 68 family.</text>
</comment>
<dbReference type="Pfam" id="PF10250">
    <property type="entry name" value="O-FucT"/>
    <property type="match status" value="1"/>
</dbReference>
<evidence type="ECO:0000256" key="1">
    <source>
        <dbReference type="ARBA" id="ARBA00004240"/>
    </source>
</evidence>
<keyword evidence="5" id="KW-0256">Endoplasmic reticulum</keyword>
<evidence type="ECO:0000313" key="13">
    <source>
        <dbReference type="EMBL" id="CAK8675852.1"/>
    </source>
</evidence>
<comment type="caution">
    <text evidence="13">The sequence shown here is derived from an EMBL/GenBank/DDBJ whole genome shotgun (WGS) entry which is preliminary data.</text>
</comment>
<evidence type="ECO:0000256" key="9">
    <source>
        <dbReference type="ARBA" id="ARBA00026232"/>
    </source>
</evidence>
<evidence type="ECO:0000256" key="12">
    <source>
        <dbReference type="ARBA" id="ARBA00048647"/>
    </source>
</evidence>
<protein>
    <recommendedName>
        <fullName evidence="9">GDP-fucose protein O-fucosyltransferase 2</fullName>
        <ecNumber evidence="3">2.4.1.221</ecNumber>
    </recommendedName>
    <alternativeName>
        <fullName evidence="10">Peptide-O-fucosyltransferase 2</fullName>
    </alternativeName>
</protein>
<evidence type="ECO:0000256" key="3">
    <source>
        <dbReference type="ARBA" id="ARBA00012196"/>
    </source>
</evidence>
<dbReference type="PANTHER" id="PTHR13398:SF0">
    <property type="entry name" value="GDP-FUCOSE PROTEIN O-FUCOSYLTRANSFERASE 2"/>
    <property type="match status" value="1"/>
</dbReference>
<keyword evidence="14" id="KW-1185">Reference proteome</keyword>
<dbReference type="InterPro" id="IPR045130">
    <property type="entry name" value="OFUT2-like"/>
</dbReference>
<evidence type="ECO:0000256" key="5">
    <source>
        <dbReference type="ARBA" id="ARBA00022824"/>
    </source>
</evidence>
<keyword evidence="7" id="KW-0119">Carbohydrate metabolism</keyword>
<keyword evidence="4" id="KW-0808">Transferase</keyword>